<dbReference type="Pfam" id="PF00512">
    <property type="entry name" value="HisKA"/>
    <property type="match status" value="1"/>
</dbReference>
<comment type="catalytic activity">
    <reaction evidence="1">
        <text>ATP + protein L-histidine = ADP + protein N-phospho-L-histidine.</text>
        <dbReference type="EC" id="2.7.13.3"/>
    </reaction>
</comment>
<name>A0ABV6YIW9_UNCEI</name>
<feature type="transmembrane region" description="Helical" evidence="8">
    <location>
        <begin position="107"/>
        <end position="126"/>
    </location>
</feature>
<dbReference type="EC" id="2.7.13.3" evidence="2"/>
<evidence type="ECO:0000259" key="9">
    <source>
        <dbReference type="PROSITE" id="PS50109"/>
    </source>
</evidence>
<dbReference type="SMART" id="SM00387">
    <property type="entry name" value="HATPase_c"/>
    <property type="match status" value="1"/>
</dbReference>
<accession>A0ABV6YIW9</accession>
<dbReference type="InterPro" id="IPR005467">
    <property type="entry name" value="His_kinase_dom"/>
</dbReference>
<evidence type="ECO:0000256" key="1">
    <source>
        <dbReference type="ARBA" id="ARBA00000085"/>
    </source>
</evidence>
<keyword evidence="11" id="KW-1185">Reference proteome</keyword>
<dbReference type="EMBL" id="JBHPKH010000009">
    <property type="protein sequence ID" value="MFC1572273.1"/>
    <property type="molecule type" value="Genomic_DNA"/>
</dbReference>
<dbReference type="Gene3D" id="3.30.565.10">
    <property type="entry name" value="Histidine kinase-like ATPase, C-terminal domain"/>
    <property type="match status" value="1"/>
</dbReference>
<dbReference type="InterPro" id="IPR004358">
    <property type="entry name" value="Sig_transdc_His_kin-like_C"/>
</dbReference>
<comment type="caution">
    <text evidence="10">The sequence shown here is derived from an EMBL/GenBank/DDBJ whole genome shotgun (WGS) entry which is preliminary data.</text>
</comment>
<organism evidence="10 11">
    <name type="scientific">Eiseniibacteriota bacterium</name>
    <dbReference type="NCBI Taxonomy" id="2212470"/>
    <lineage>
        <taxon>Bacteria</taxon>
        <taxon>Candidatus Eiseniibacteriota</taxon>
    </lineage>
</organism>
<reference evidence="10 11" key="1">
    <citation type="submission" date="2024-09" db="EMBL/GenBank/DDBJ databases">
        <authorList>
            <person name="D'Angelo T."/>
        </authorList>
    </citation>
    <scope>NUCLEOTIDE SEQUENCE [LARGE SCALE GENOMIC DNA]</scope>
    <source>
        <strain evidence="10">SAG AM-320-E07</strain>
    </source>
</reference>
<dbReference type="PROSITE" id="PS50109">
    <property type="entry name" value="HIS_KIN"/>
    <property type="match status" value="1"/>
</dbReference>
<dbReference type="InterPro" id="IPR036890">
    <property type="entry name" value="HATPase_C_sf"/>
</dbReference>
<dbReference type="PANTHER" id="PTHR43711">
    <property type="entry name" value="TWO-COMPONENT HISTIDINE KINASE"/>
    <property type="match status" value="1"/>
</dbReference>
<keyword evidence="3" id="KW-0597">Phosphoprotein</keyword>
<evidence type="ECO:0000256" key="2">
    <source>
        <dbReference type="ARBA" id="ARBA00012438"/>
    </source>
</evidence>
<feature type="domain" description="Histidine kinase" evidence="9">
    <location>
        <begin position="235"/>
        <end position="455"/>
    </location>
</feature>
<dbReference type="Proteomes" id="UP001593833">
    <property type="component" value="Unassembled WGS sequence"/>
</dbReference>
<evidence type="ECO:0000256" key="6">
    <source>
        <dbReference type="ARBA" id="ARBA00023012"/>
    </source>
</evidence>
<proteinExistence type="predicted"/>
<dbReference type="PRINTS" id="PR00344">
    <property type="entry name" value="BCTRLSENSOR"/>
</dbReference>
<dbReference type="CDD" id="cd00082">
    <property type="entry name" value="HisKA"/>
    <property type="match status" value="1"/>
</dbReference>
<feature type="transmembrane region" description="Helical" evidence="8">
    <location>
        <begin position="48"/>
        <end position="69"/>
    </location>
</feature>
<evidence type="ECO:0000256" key="8">
    <source>
        <dbReference type="SAM" id="Phobius"/>
    </source>
</evidence>
<keyword evidence="8" id="KW-1133">Transmembrane helix</keyword>
<dbReference type="InterPro" id="IPR050736">
    <property type="entry name" value="Sensor_HK_Regulatory"/>
</dbReference>
<dbReference type="SUPFAM" id="SSF47384">
    <property type="entry name" value="Homodimeric domain of signal transducing histidine kinase"/>
    <property type="match status" value="1"/>
</dbReference>
<keyword evidence="5 10" id="KW-0418">Kinase</keyword>
<sequence>MNQTTFALRMGHEIHHRLLWFEKLRFLAAGGLVVTSLIGPRFGFPTLWPSLLIAGVFVAAYNLVFLAILRGTRAGGHSHAFLRMCVISQITLDLATLLIVVHLTGGMYSPVLLFFILHMAIGTTMLKVRTMYTIAAGACLGVFGLHLAESLGLLVHRPLTPDIVYGRGADLNVIPVLVAVFGTVYLAGTVTRRSRKRGVQLLEATIQLDHRTAELNRVVEKIQEVERTKSHYMRISAHQLRSPLGTIKTSLEVLTKGFADPTSARGQKLLNGAVERADGLLAIVTDLLELAKIREGQAKAPWSRHVNISQLLNGVLESLKPAAQSREVSLIPHMGDPAALNWGVPPDLCFAFENLIQNAIKYSRHGGEVNVTLRSTSERVTIEVADNGIGIPAELQADVFLEFVRAPNAKRHTREGTGLGLPIAKEVVVIHGGNISLVSRDGEGTTITLELPLHNQPPTGEGILDEMRGVERPSETVPTAGSGAVGDALG</sequence>
<keyword evidence="6" id="KW-0902">Two-component regulatory system</keyword>
<evidence type="ECO:0000313" key="11">
    <source>
        <dbReference type="Proteomes" id="UP001593833"/>
    </source>
</evidence>
<dbReference type="InterPro" id="IPR036097">
    <property type="entry name" value="HisK_dim/P_sf"/>
</dbReference>
<gene>
    <name evidence="10" type="ORF">ACFL6M_01620</name>
</gene>
<feature type="transmembrane region" description="Helical" evidence="8">
    <location>
        <begin position="133"/>
        <end position="153"/>
    </location>
</feature>
<evidence type="ECO:0000256" key="7">
    <source>
        <dbReference type="SAM" id="MobiDB-lite"/>
    </source>
</evidence>
<dbReference type="GO" id="GO:0016301">
    <property type="term" value="F:kinase activity"/>
    <property type="evidence" value="ECO:0007669"/>
    <property type="project" value="UniProtKB-KW"/>
</dbReference>
<keyword evidence="8" id="KW-0812">Transmembrane</keyword>
<keyword evidence="4" id="KW-0808">Transferase</keyword>
<protein>
    <recommendedName>
        <fullName evidence="2">histidine kinase</fullName>
        <ecNumber evidence="2">2.7.13.3</ecNumber>
    </recommendedName>
</protein>
<dbReference type="SMART" id="SM00388">
    <property type="entry name" value="HisKA"/>
    <property type="match status" value="1"/>
</dbReference>
<evidence type="ECO:0000256" key="4">
    <source>
        <dbReference type="ARBA" id="ARBA00022679"/>
    </source>
</evidence>
<dbReference type="CDD" id="cd00075">
    <property type="entry name" value="HATPase"/>
    <property type="match status" value="1"/>
</dbReference>
<keyword evidence="8" id="KW-0472">Membrane</keyword>
<evidence type="ECO:0000256" key="3">
    <source>
        <dbReference type="ARBA" id="ARBA00022553"/>
    </source>
</evidence>
<dbReference type="Gene3D" id="1.10.287.130">
    <property type="match status" value="1"/>
</dbReference>
<evidence type="ECO:0000313" key="10">
    <source>
        <dbReference type="EMBL" id="MFC1572273.1"/>
    </source>
</evidence>
<dbReference type="SUPFAM" id="SSF55874">
    <property type="entry name" value="ATPase domain of HSP90 chaperone/DNA topoisomerase II/histidine kinase"/>
    <property type="match status" value="1"/>
</dbReference>
<evidence type="ECO:0000256" key="5">
    <source>
        <dbReference type="ARBA" id="ARBA00022777"/>
    </source>
</evidence>
<feature type="region of interest" description="Disordered" evidence="7">
    <location>
        <begin position="471"/>
        <end position="490"/>
    </location>
</feature>
<dbReference type="PANTHER" id="PTHR43711:SF32">
    <property type="entry name" value="SENSOR-TYPE HISTIDINE KINASE PRRB"/>
    <property type="match status" value="1"/>
</dbReference>
<dbReference type="InterPro" id="IPR003594">
    <property type="entry name" value="HATPase_dom"/>
</dbReference>
<dbReference type="Pfam" id="PF02518">
    <property type="entry name" value="HATPase_c"/>
    <property type="match status" value="1"/>
</dbReference>
<feature type="transmembrane region" description="Helical" evidence="8">
    <location>
        <begin position="173"/>
        <end position="191"/>
    </location>
</feature>
<dbReference type="InterPro" id="IPR003661">
    <property type="entry name" value="HisK_dim/P_dom"/>
</dbReference>